<accession>X1B6G4</accession>
<sequence>MKLMIKRIKGFLLKIWIRRPATKLDVINSRYEVSVLIKYVKEFELINRTDIS</sequence>
<comment type="caution">
    <text evidence="1">The sequence shown here is derived from an EMBL/GenBank/DDBJ whole genome shotgun (WGS) entry which is preliminary data.</text>
</comment>
<dbReference type="EMBL" id="BART01025831">
    <property type="protein sequence ID" value="GAG90660.1"/>
    <property type="molecule type" value="Genomic_DNA"/>
</dbReference>
<evidence type="ECO:0000313" key="1">
    <source>
        <dbReference type="EMBL" id="GAG90660.1"/>
    </source>
</evidence>
<reference evidence="1" key="1">
    <citation type="journal article" date="2014" name="Front. Microbiol.">
        <title>High frequency of phylogenetically diverse reductive dehalogenase-homologous genes in deep subseafloor sedimentary metagenomes.</title>
        <authorList>
            <person name="Kawai M."/>
            <person name="Futagami T."/>
            <person name="Toyoda A."/>
            <person name="Takaki Y."/>
            <person name="Nishi S."/>
            <person name="Hori S."/>
            <person name="Arai W."/>
            <person name="Tsubouchi T."/>
            <person name="Morono Y."/>
            <person name="Uchiyama I."/>
            <person name="Ito T."/>
            <person name="Fujiyama A."/>
            <person name="Inagaki F."/>
            <person name="Takami H."/>
        </authorList>
    </citation>
    <scope>NUCLEOTIDE SEQUENCE</scope>
    <source>
        <strain evidence="1">Expedition CK06-06</strain>
    </source>
</reference>
<protein>
    <submittedName>
        <fullName evidence="1">Uncharacterized protein</fullName>
    </submittedName>
</protein>
<dbReference type="AlphaFoldDB" id="X1B6G4"/>
<feature type="non-terminal residue" evidence="1">
    <location>
        <position position="52"/>
    </location>
</feature>
<proteinExistence type="predicted"/>
<name>X1B6G4_9ZZZZ</name>
<organism evidence="1">
    <name type="scientific">marine sediment metagenome</name>
    <dbReference type="NCBI Taxonomy" id="412755"/>
    <lineage>
        <taxon>unclassified sequences</taxon>
        <taxon>metagenomes</taxon>
        <taxon>ecological metagenomes</taxon>
    </lineage>
</organism>
<gene>
    <name evidence="1" type="ORF">S01H4_46259</name>
</gene>